<dbReference type="InterPro" id="IPR007110">
    <property type="entry name" value="Ig-like_dom"/>
</dbReference>
<reference evidence="6" key="2">
    <citation type="submission" date="2025-08" db="UniProtKB">
        <authorList>
            <consortium name="Ensembl"/>
        </authorList>
    </citation>
    <scope>IDENTIFICATION</scope>
</reference>
<dbReference type="FunFam" id="2.60.40.10:FF:000425">
    <property type="entry name" value="Myosin light chain kinase"/>
    <property type="match status" value="3"/>
</dbReference>
<feature type="compositionally biased region" description="Acidic residues" evidence="5">
    <location>
        <begin position="1127"/>
        <end position="1136"/>
    </location>
</feature>
<dbReference type="GO" id="GO:0045989">
    <property type="term" value="P:positive regulation of striated muscle contraction"/>
    <property type="evidence" value="ECO:0007669"/>
    <property type="project" value="UniProtKB-ARBA"/>
</dbReference>
<feature type="compositionally biased region" description="Basic and acidic residues" evidence="5">
    <location>
        <begin position="401"/>
        <end position="433"/>
    </location>
</feature>
<dbReference type="Proteomes" id="UP000694553">
    <property type="component" value="Unassembled WGS sequence"/>
</dbReference>
<accession>A0A8U7MHF0</accession>
<dbReference type="SUPFAM" id="SSF48726">
    <property type="entry name" value="Immunoglobulin"/>
    <property type="match status" value="6"/>
</dbReference>
<name>A0A8C3DI71_CORMO</name>
<feature type="region of interest" description="Disordered" evidence="5">
    <location>
        <begin position="401"/>
        <end position="434"/>
    </location>
</feature>
<feature type="compositionally biased region" description="Polar residues" evidence="5">
    <location>
        <begin position="1498"/>
        <end position="1507"/>
    </location>
</feature>
<evidence type="ECO:0000256" key="4">
    <source>
        <dbReference type="ARBA" id="ARBA00023319"/>
    </source>
</evidence>
<keyword evidence="7" id="KW-1185">Reference proteome</keyword>
<dbReference type="Pfam" id="PF07679">
    <property type="entry name" value="I-set"/>
    <property type="match status" value="6"/>
</dbReference>
<reference evidence="6" key="3">
    <citation type="submission" date="2025-09" db="UniProtKB">
        <authorList>
            <consortium name="Ensembl"/>
        </authorList>
    </citation>
    <scope>IDENTIFICATION</scope>
</reference>
<organism evidence="6 7">
    <name type="scientific">Corvus moneduloides</name>
    <name type="common">New Caledonian crow</name>
    <dbReference type="NCBI Taxonomy" id="1196302"/>
    <lineage>
        <taxon>Eukaryota</taxon>
        <taxon>Metazoa</taxon>
        <taxon>Chordata</taxon>
        <taxon>Craniata</taxon>
        <taxon>Vertebrata</taxon>
        <taxon>Euteleostomi</taxon>
        <taxon>Archelosauria</taxon>
        <taxon>Archosauria</taxon>
        <taxon>Dinosauria</taxon>
        <taxon>Saurischia</taxon>
        <taxon>Theropoda</taxon>
        <taxon>Coelurosauria</taxon>
        <taxon>Aves</taxon>
        <taxon>Neognathae</taxon>
        <taxon>Neoaves</taxon>
        <taxon>Telluraves</taxon>
        <taxon>Australaves</taxon>
        <taxon>Passeriformes</taxon>
        <taxon>Corvoidea</taxon>
        <taxon>Corvidae</taxon>
        <taxon>Corvus</taxon>
    </lineage>
</organism>
<feature type="compositionally biased region" description="Polar residues" evidence="5">
    <location>
        <begin position="1482"/>
        <end position="1491"/>
    </location>
</feature>
<dbReference type="InterPro" id="IPR036179">
    <property type="entry name" value="Ig-like_dom_sf"/>
</dbReference>
<dbReference type="FunFam" id="2.60.40.10:FF:000612">
    <property type="entry name" value="palladin isoform X1"/>
    <property type="match status" value="1"/>
</dbReference>
<dbReference type="OMA" id="STEHTHC"/>
<dbReference type="PROSITE" id="PS50835">
    <property type="entry name" value="IG_LIKE"/>
    <property type="match status" value="6"/>
</dbReference>
<keyword evidence="2" id="KW-0963">Cytoplasm</keyword>
<comment type="subcellular location">
    <subcellularLocation>
        <location evidence="1">Cytoplasm</location>
    </subcellularLocation>
</comment>
<dbReference type="InterPro" id="IPR013098">
    <property type="entry name" value="Ig_I-set"/>
</dbReference>
<feature type="region of interest" description="Disordered" evidence="5">
    <location>
        <begin position="1453"/>
        <end position="1537"/>
    </location>
</feature>
<dbReference type="CDD" id="cd00096">
    <property type="entry name" value="Ig"/>
    <property type="match status" value="1"/>
</dbReference>
<feature type="compositionally biased region" description="Basic and acidic residues" evidence="5">
    <location>
        <begin position="1425"/>
        <end position="1436"/>
    </location>
</feature>
<protein>
    <submittedName>
        <fullName evidence="6">Uncharacterized protein</fullName>
    </submittedName>
</protein>
<dbReference type="PANTHER" id="PTHR47633">
    <property type="entry name" value="IMMUNOGLOBULIN"/>
    <property type="match status" value="1"/>
</dbReference>
<evidence type="ECO:0000256" key="5">
    <source>
        <dbReference type="SAM" id="MobiDB-lite"/>
    </source>
</evidence>
<feature type="region of interest" description="Disordered" evidence="5">
    <location>
        <begin position="1125"/>
        <end position="1150"/>
    </location>
</feature>
<keyword evidence="3" id="KW-1015">Disulfide bond</keyword>
<accession>A0A8C3DI71</accession>
<dbReference type="FunFam" id="2.60.40.10:FF:000107">
    <property type="entry name" value="Myosin, light chain kinase a"/>
    <property type="match status" value="1"/>
</dbReference>
<evidence type="ECO:0000313" key="6">
    <source>
        <dbReference type="Ensembl" id="ENSCMUP00000006909.2"/>
    </source>
</evidence>
<evidence type="ECO:0000313" key="7">
    <source>
        <dbReference type="Proteomes" id="UP000694553"/>
    </source>
</evidence>
<dbReference type="FunFam" id="2.60.40.10:FF:000032">
    <property type="entry name" value="palladin isoform X1"/>
    <property type="match status" value="1"/>
</dbReference>
<dbReference type="GO" id="GO:0060298">
    <property type="term" value="P:positive regulation of sarcomere organization"/>
    <property type="evidence" value="ECO:0007669"/>
    <property type="project" value="UniProtKB-ARBA"/>
</dbReference>
<evidence type="ECO:0000256" key="3">
    <source>
        <dbReference type="ARBA" id="ARBA00023157"/>
    </source>
</evidence>
<reference evidence="7" key="1">
    <citation type="submission" date="2019-10" db="EMBL/GenBank/DDBJ databases">
        <title>Corvus moneduloides (New Caledonian crow) genome, bCorMon1, primary haplotype.</title>
        <authorList>
            <person name="Rutz C."/>
            <person name="Fungtammasan C."/>
            <person name="Mountcastle J."/>
            <person name="Formenti G."/>
            <person name="Chow W."/>
            <person name="Howe K."/>
            <person name="Steele M.P."/>
            <person name="Fernandes J."/>
            <person name="Gilbert M.T.P."/>
            <person name="Fedrigo O."/>
            <person name="Jarvis E.D."/>
            <person name="Gemmell N."/>
        </authorList>
    </citation>
    <scope>NUCLEOTIDE SEQUENCE [LARGE SCALE GENOMIC DNA]</scope>
</reference>
<dbReference type="InterPro" id="IPR013783">
    <property type="entry name" value="Ig-like_fold"/>
</dbReference>
<gene>
    <name evidence="6" type="primary">LOC116446407</name>
</gene>
<evidence type="ECO:0000256" key="2">
    <source>
        <dbReference type="ARBA" id="ARBA00022490"/>
    </source>
</evidence>
<dbReference type="InterPro" id="IPR003599">
    <property type="entry name" value="Ig_sub"/>
</dbReference>
<proteinExistence type="predicted"/>
<feature type="region of interest" description="Disordered" evidence="5">
    <location>
        <begin position="1411"/>
        <end position="1441"/>
    </location>
</feature>
<feature type="compositionally biased region" description="Acidic residues" evidence="5">
    <location>
        <begin position="1321"/>
        <end position="1331"/>
    </location>
</feature>
<dbReference type="SMART" id="SM00408">
    <property type="entry name" value="IGc2"/>
    <property type="match status" value="6"/>
</dbReference>
<feature type="compositionally biased region" description="Basic and acidic residues" evidence="5">
    <location>
        <begin position="1305"/>
        <end position="1319"/>
    </location>
</feature>
<dbReference type="GO" id="GO:0005737">
    <property type="term" value="C:cytoplasm"/>
    <property type="evidence" value="ECO:0007669"/>
    <property type="project" value="UniProtKB-SubCell"/>
</dbReference>
<dbReference type="GO" id="GO:0003007">
    <property type="term" value="P:heart morphogenesis"/>
    <property type="evidence" value="ECO:0007669"/>
    <property type="project" value="UniProtKB-ARBA"/>
</dbReference>
<feature type="compositionally biased region" description="Polar residues" evidence="5">
    <location>
        <begin position="1453"/>
        <end position="1475"/>
    </location>
</feature>
<evidence type="ECO:0000256" key="1">
    <source>
        <dbReference type="ARBA" id="ARBA00004496"/>
    </source>
</evidence>
<dbReference type="Ensembl" id="ENSCMUT00000007462.2">
    <property type="protein sequence ID" value="ENSCMUP00000006909.2"/>
    <property type="gene ID" value="ENSCMUG00000004572.2"/>
</dbReference>
<dbReference type="GO" id="GO:0055013">
    <property type="term" value="P:cardiac muscle cell development"/>
    <property type="evidence" value="ECO:0007669"/>
    <property type="project" value="UniProtKB-ARBA"/>
</dbReference>
<sequence>MHSMVDFKGRGTVAVLACPQDRKPIFTQGLKCRSVVEGDPAFFHCKLVACPAPHMAWFHNNRPVLQDCRKVIRTESTEHTHCASLELQDVREYDAGSYRVFAINSEGSAESTASLLVARRGEQRGLGLAGKAEWVRQSWECLLQQRREDRLRVVLRCTGSPFDKGQVAELGDLSPARGMVRTICFQSLPLAGPHRPGLAQSREHRRTVPDAEELLDEEIRWKLQKLREAKRAALKKKQESLMFMPQEGPPGKPSPPKVAATMVGSKPLRVQVVKQYSRPKAMGERWQVQGGLLEPCPPLFVQEVKPQETVEGQRCTFSCLFHGRPQPTVTWYNNDKPVGRIQGTAVHTTECCSTLTFPSVLPQHGGTVTCVIFNPLGTVSTSAALHVRQRMPAYKYTMKEKEGMKVKEKKEKVKEEEREKEKKKEEKVRKKEEEEAGLALAAENGLPSAVPDSDLLSLPVEIKITAPTPTPEQDTEMRETPRLSPELAAFTIKHKFKFSFDMGNEPPQIVTEAPAHIHCCEGEEVVVECAVSGQPPPAVTWSLNGQSLSASERLRFEEDKNGIYRLHLQEVSVTDAGRYCCVATNVAGTAQTASELTVQPSAPKLYSKDGGTEELPTMDHVLHLQGPSILGKDEEEQTSCPKEEQAHLPWSLRLSPPSGEQLEECEETPHFRESEMEETMMLDTTEVYARQEVGNTEERVSYTDGISEMRQYKGKADSEEHRFGIDTTELHPTISREGCELVAKDSGHFSEELEPEGGKVLPHTDTLSWDILKSPFMEVEGQTHAPEQSALAGECKDSSFMKVQEQTHAFGQSALAREGKDLSFMEVQGQIHAPEQSALAGECKDSSFMEVQEQTHAFEQSALAIEGKDLSFTEVQGQTHAPEQSALAGECKDSQFLIPISPVVQEGSDVCTECDAPAWEAMTPDVPLVEEYVPHLQDHIASSPTKEEFGFYEFYTGEQQEEQDKEQERSVDIEQEIKADDNLCKEELIDDGDATHWEMNRDRQVLQEMKSDACSPSLDLIPTPPGIENSGQVFTEEAEVHLEEVHFREKLLPSETETEITFDLKKFVEPFPAAETVYTEQAKPTTSLESVQVRVTGLNSPVHQHGVPEEEVSLSEELHQSYRMQQEEVDAQEEEQPREVTTADLQTPNGDLGSIMISAEEEHSAEEMQESEVSVCGEDLIQEKMNEFLVEPPEGFQRGVQETHVWESGERLETTDSQSDSFIMDLKKAAHEKKFQAGHQAEEGGGSEIEKVFEPGMSSFTCEIESTDSPEEKLRDIQQEPNTTKGFSFGKLILGLVIDDPVAQEEQRRESWDKKRTPTEEASENSLDVEEMWEDTSAAPESSAVQISELEPDLSLANYLRSTGIYETPNLRGTVQKVQKEQQETITSLEVEEVTFSMVYDYYNNHQELARPFSPESEMSIELESGSREESPDSDRFYTPPSSVEIFETASSASYHTPLSTPEHYSTPSEGSGYNTPPERYSTPSEGSGYNTPPERYSTPSEGSGYNTPPERYSTPSEGSVYSMAPEHYSTPSESSKCSTLSEQYFTPFEGPCSASGDSTPPERYRTPTGEYMDALTMLPLCERRHQPSDQPQANGFVMPCEALEPSGRDMPPAFLKALSRRRLYEGSTLTFVAEVVGVPKPGVKWYHNKSLLEPGERVRTEKDGDIYVLEITNVQKSDEGQYLCHAVNIVGEAKSIAEVEVLPEDGRSLALPPPVTHQHVIHFDMEQNTSSRSPSPQEILLEVELDENEVKEFEKQVKIITSPEFSPDKKSMVVSLDVLPLALLEQAAGLAAGENEDVKIDFQVTEMPPRFAVPITDIKVTEGLDAVFECVVTGTPVPAVQWFKGDTHVTPGTGKYVVSQEEGLHSLKVQTVGPSDSGWYHCQAMNRLGEAMCKGSLVVMAQQEANAASSEIVTGCEPHKSQKCDLLLSKTVSPGDQSEIELEFEFEPHRDDSEKAIRLLAVTQQEQEVEGEKRVNISFDVFAEPSEEEGVEFRAEDSESCSFEFQVTEAPPRFVRLISDYSTFVGASACFQCLVTGSPRPSVCWYKDGVLLEGDRYCAQEEQNGLHSLTIENLMQSDSGQYKCIATNRAGTAETCAVLTLY</sequence>
<keyword evidence="4" id="KW-0393">Immunoglobulin domain</keyword>
<dbReference type="InterPro" id="IPR003598">
    <property type="entry name" value="Ig_sub2"/>
</dbReference>
<dbReference type="SMART" id="SM00409">
    <property type="entry name" value="IG"/>
    <property type="match status" value="6"/>
</dbReference>
<feature type="region of interest" description="Disordered" evidence="5">
    <location>
        <begin position="1303"/>
        <end position="1331"/>
    </location>
</feature>
<dbReference type="Gene3D" id="2.60.40.10">
    <property type="entry name" value="Immunoglobulins"/>
    <property type="match status" value="6"/>
</dbReference>